<proteinExistence type="predicted"/>
<dbReference type="Proteomes" id="UP000059188">
    <property type="component" value="Unassembled WGS sequence"/>
</dbReference>
<gene>
    <name evidence="2" type="ORF">RSOLAG1IB_01400</name>
</gene>
<dbReference type="EMBL" id="LN679101">
    <property type="protein sequence ID" value="CEL55390.1"/>
    <property type="molecule type" value="Genomic_DNA"/>
</dbReference>
<keyword evidence="1" id="KW-0732">Signal</keyword>
<dbReference type="AlphaFoldDB" id="A0A0B7FCS1"/>
<feature type="chain" id="PRO_5002126837" evidence="1">
    <location>
        <begin position="20"/>
        <end position="69"/>
    </location>
</feature>
<accession>A0A0B7FCS1</accession>
<protein>
    <submittedName>
        <fullName evidence="2">Uncharacterized protein</fullName>
    </submittedName>
</protein>
<organism evidence="2 3">
    <name type="scientific">Thanatephorus cucumeris (strain AG1-IB / isolate 7/3/14)</name>
    <name type="common">Lettuce bottom rot fungus</name>
    <name type="synonym">Rhizoctonia solani</name>
    <dbReference type="NCBI Taxonomy" id="1108050"/>
    <lineage>
        <taxon>Eukaryota</taxon>
        <taxon>Fungi</taxon>
        <taxon>Dikarya</taxon>
        <taxon>Basidiomycota</taxon>
        <taxon>Agaricomycotina</taxon>
        <taxon>Agaricomycetes</taxon>
        <taxon>Cantharellales</taxon>
        <taxon>Ceratobasidiaceae</taxon>
        <taxon>Rhizoctonia</taxon>
        <taxon>Rhizoctonia solani AG-1</taxon>
    </lineage>
</organism>
<sequence length="69" mass="7643">MNTKPIALASLRFISMAASTSRLTWWANTTDIDTVGYRIQTNSSIRSYDGSNTWNSFELAVPDNLGVLT</sequence>
<evidence type="ECO:0000313" key="3">
    <source>
        <dbReference type="Proteomes" id="UP000059188"/>
    </source>
</evidence>
<reference evidence="2 3" key="1">
    <citation type="submission" date="2014-11" db="EMBL/GenBank/DDBJ databases">
        <authorList>
            <person name="Wibberg Daniel"/>
        </authorList>
    </citation>
    <scope>NUCLEOTIDE SEQUENCE [LARGE SCALE GENOMIC DNA]</scope>
    <source>
        <strain evidence="2">Rhizoctonia solani AG1-IB 7/3/14</strain>
    </source>
</reference>
<feature type="signal peptide" evidence="1">
    <location>
        <begin position="1"/>
        <end position="19"/>
    </location>
</feature>
<keyword evidence="3" id="KW-1185">Reference proteome</keyword>
<evidence type="ECO:0000256" key="1">
    <source>
        <dbReference type="SAM" id="SignalP"/>
    </source>
</evidence>
<name>A0A0B7FCS1_THACB</name>
<evidence type="ECO:0000313" key="2">
    <source>
        <dbReference type="EMBL" id="CEL55390.1"/>
    </source>
</evidence>